<evidence type="ECO:0000313" key="8">
    <source>
        <dbReference type="EMBL" id="MBD8077638.1"/>
    </source>
</evidence>
<dbReference type="Pfam" id="PF08281">
    <property type="entry name" value="Sigma70_r4_2"/>
    <property type="match status" value="1"/>
</dbReference>
<dbReference type="GO" id="GO:0003677">
    <property type="term" value="F:DNA binding"/>
    <property type="evidence" value="ECO:0007669"/>
    <property type="project" value="InterPro"/>
</dbReference>
<comment type="similarity">
    <text evidence="1">Belongs to the sigma-70 factor family. ECF subfamily.</text>
</comment>
<name>A0A927G646_9MICO</name>
<evidence type="ECO:0000256" key="4">
    <source>
        <dbReference type="ARBA" id="ARBA00023163"/>
    </source>
</evidence>
<evidence type="ECO:0000256" key="2">
    <source>
        <dbReference type="ARBA" id="ARBA00023015"/>
    </source>
</evidence>
<reference evidence="8" key="1">
    <citation type="journal article" date="2018" name="Curr. Microbiol.">
        <title>Cellulosimicrobium arenosum sp. nov., Isolated from Marine Sediment Sand.</title>
        <authorList>
            <person name="Oh M."/>
            <person name="Kim J.H."/>
            <person name="Yoon J.H."/>
            <person name="Schumann P."/>
            <person name="Kim W."/>
        </authorList>
    </citation>
    <scope>NUCLEOTIDE SEQUENCE</scope>
    <source>
        <strain evidence="8">KCTC 49039</strain>
    </source>
</reference>
<feature type="domain" description="RNA polymerase sigma-70 region 2" evidence="6">
    <location>
        <begin position="35"/>
        <end position="94"/>
    </location>
</feature>
<dbReference type="InterPro" id="IPR013325">
    <property type="entry name" value="RNA_pol_sigma_r2"/>
</dbReference>
<feature type="region of interest" description="Disordered" evidence="5">
    <location>
        <begin position="227"/>
        <end position="246"/>
    </location>
</feature>
<dbReference type="SUPFAM" id="SSF88946">
    <property type="entry name" value="Sigma2 domain of RNA polymerase sigma factors"/>
    <property type="match status" value="1"/>
</dbReference>
<evidence type="ECO:0000256" key="5">
    <source>
        <dbReference type="SAM" id="MobiDB-lite"/>
    </source>
</evidence>
<feature type="domain" description="RNA polymerase sigma factor 70 region 4 type 2" evidence="7">
    <location>
        <begin position="129"/>
        <end position="175"/>
    </location>
</feature>
<dbReference type="InterPro" id="IPR013324">
    <property type="entry name" value="RNA_pol_sigma_r3/r4-like"/>
</dbReference>
<proteinExistence type="inferred from homology"/>
<dbReference type="RefSeq" id="WP_191827218.1">
    <property type="nucleotide sequence ID" value="NZ_JACYHB010000001.1"/>
</dbReference>
<dbReference type="AlphaFoldDB" id="A0A927G646"/>
<evidence type="ECO:0000259" key="6">
    <source>
        <dbReference type="Pfam" id="PF04542"/>
    </source>
</evidence>
<keyword evidence="3" id="KW-0731">Sigma factor</keyword>
<keyword evidence="4" id="KW-0804">Transcription</keyword>
<dbReference type="InterPro" id="IPR052704">
    <property type="entry name" value="ECF_Sigma-70_Domain"/>
</dbReference>
<dbReference type="Proteomes" id="UP000610846">
    <property type="component" value="Unassembled WGS sequence"/>
</dbReference>
<protein>
    <submittedName>
        <fullName evidence="8">Sigma-70 family RNA polymerase sigma factor</fullName>
    </submittedName>
</protein>
<dbReference type="SUPFAM" id="SSF88659">
    <property type="entry name" value="Sigma3 and sigma4 domains of RNA polymerase sigma factors"/>
    <property type="match status" value="1"/>
</dbReference>
<keyword evidence="2" id="KW-0805">Transcription regulation</keyword>
<dbReference type="InterPro" id="IPR036388">
    <property type="entry name" value="WH-like_DNA-bd_sf"/>
</dbReference>
<dbReference type="InterPro" id="IPR013249">
    <property type="entry name" value="RNA_pol_sigma70_r4_t2"/>
</dbReference>
<feature type="compositionally biased region" description="Low complexity" evidence="5">
    <location>
        <begin position="100"/>
        <end position="115"/>
    </location>
</feature>
<feature type="region of interest" description="Disordered" evidence="5">
    <location>
        <begin position="94"/>
        <end position="121"/>
    </location>
</feature>
<dbReference type="InterPro" id="IPR007627">
    <property type="entry name" value="RNA_pol_sigma70_r2"/>
</dbReference>
<dbReference type="NCBIfam" id="TIGR02937">
    <property type="entry name" value="sigma70-ECF"/>
    <property type="match status" value="1"/>
</dbReference>
<comment type="caution">
    <text evidence="8">The sequence shown here is derived from an EMBL/GenBank/DDBJ whole genome shotgun (WGS) entry which is preliminary data.</text>
</comment>
<reference evidence="8" key="2">
    <citation type="submission" date="2020-09" db="EMBL/GenBank/DDBJ databases">
        <authorList>
            <person name="Yu Y."/>
        </authorList>
    </citation>
    <scope>NUCLEOTIDE SEQUENCE</scope>
    <source>
        <strain evidence="8">KCTC 49039</strain>
    </source>
</reference>
<dbReference type="InterPro" id="IPR014284">
    <property type="entry name" value="RNA_pol_sigma-70_dom"/>
</dbReference>
<accession>A0A927G646</accession>
<sequence length="246" mass="26395">MSVPTVEMMSPAATTGVRCGRVGPDAGLEIFLSQRALLGRIACRILGDATGAEDVVQEVWLRWQRTDRSAIENPAAFLTTTTTRMAINVVRSARHRHEAPGAAPSSEPADPAQDPTLRAEREESVSRGLAHLMARLSPRELAAYLLRKGFEYPCLDVAVLLGTSAANVRQLVRRAQVKIRGDRPSAVDPAAHRLLVHAFSTAAATGDLEALEQVLVPRIRLAPVRTLASTGPASPRPGRQVPARAA</sequence>
<dbReference type="Pfam" id="PF04542">
    <property type="entry name" value="Sigma70_r2"/>
    <property type="match status" value="1"/>
</dbReference>
<dbReference type="PANTHER" id="PTHR30173">
    <property type="entry name" value="SIGMA 19 FACTOR"/>
    <property type="match status" value="1"/>
</dbReference>
<dbReference type="PANTHER" id="PTHR30173:SF36">
    <property type="entry name" value="ECF RNA POLYMERASE SIGMA FACTOR SIGJ"/>
    <property type="match status" value="1"/>
</dbReference>
<dbReference type="EMBL" id="JACYHB010000001">
    <property type="protein sequence ID" value="MBD8077638.1"/>
    <property type="molecule type" value="Genomic_DNA"/>
</dbReference>
<evidence type="ECO:0000256" key="3">
    <source>
        <dbReference type="ARBA" id="ARBA00023082"/>
    </source>
</evidence>
<organism evidence="8 9">
    <name type="scientific">Cellulosimicrobium arenosum</name>
    <dbReference type="NCBI Taxonomy" id="2708133"/>
    <lineage>
        <taxon>Bacteria</taxon>
        <taxon>Bacillati</taxon>
        <taxon>Actinomycetota</taxon>
        <taxon>Actinomycetes</taxon>
        <taxon>Micrococcales</taxon>
        <taxon>Promicromonosporaceae</taxon>
        <taxon>Cellulosimicrobium</taxon>
    </lineage>
</organism>
<dbReference type="GO" id="GO:0016987">
    <property type="term" value="F:sigma factor activity"/>
    <property type="evidence" value="ECO:0007669"/>
    <property type="project" value="UniProtKB-KW"/>
</dbReference>
<dbReference type="Gene3D" id="1.10.10.10">
    <property type="entry name" value="Winged helix-like DNA-binding domain superfamily/Winged helix DNA-binding domain"/>
    <property type="match status" value="1"/>
</dbReference>
<dbReference type="Gene3D" id="1.10.1740.10">
    <property type="match status" value="1"/>
</dbReference>
<evidence type="ECO:0000259" key="7">
    <source>
        <dbReference type="Pfam" id="PF08281"/>
    </source>
</evidence>
<evidence type="ECO:0000256" key="1">
    <source>
        <dbReference type="ARBA" id="ARBA00010641"/>
    </source>
</evidence>
<gene>
    <name evidence="8" type="ORF">IF651_01000</name>
</gene>
<keyword evidence="9" id="KW-1185">Reference proteome</keyword>
<evidence type="ECO:0000313" key="9">
    <source>
        <dbReference type="Proteomes" id="UP000610846"/>
    </source>
</evidence>
<dbReference type="GO" id="GO:0006352">
    <property type="term" value="P:DNA-templated transcription initiation"/>
    <property type="evidence" value="ECO:0007669"/>
    <property type="project" value="InterPro"/>
</dbReference>